<protein>
    <submittedName>
        <fullName evidence="5">DEAD/DEAH box helicase</fullName>
    </submittedName>
</protein>
<evidence type="ECO:0000313" key="6">
    <source>
        <dbReference type="Proteomes" id="UP000683436"/>
    </source>
</evidence>
<feature type="domain" description="Helicase ATP-binding" evidence="3">
    <location>
        <begin position="251"/>
        <end position="398"/>
    </location>
</feature>
<name>A0ABX8J066_9GAMM</name>
<geneLocation type="plasmid" evidence="5 6">
    <name>megaplasmid</name>
</geneLocation>
<dbReference type="GO" id="GO:0004386">
    <property type="term" value="F:helicase activity"/>
    <property type="evidence" value="ECO:0007669"/>
    <property type="project" value="UniProtKB-KW"/>
</dbReference>
<dbReference type="InterPro" id="IPR049730">
    <property type="entry name" value="SNF2/RAD54-like_C"/>
</dbReference>
<dbReference type="CDD" id="cd17919">
    <property type="entry name" value="DEXHc_Snf"/>
    <property type="match status" value="1"/>
</dbReference>
<keyword evidence="6" id="KW-1185">Reference proteome</keyword>
<organism evidence="5 6">
    <name type="scientific">Stutzerimonas zhaodongensis</name>
    <dbReference type="NCBI Taxonomy" id="1176257"/>
    <lineage>
        <taxon>Bacteria</taxon>
        <taxon>Pseudomonadati</taxon>
        <taxon>Pseudomonadota</taxon>
        <taxon>Gammaproteobacteria</taxon>
        <taxon>Pseudomonadales</taxon>
        <taxon>Pseudomonadaceae</taxon>
        <taxon>Stutzerimonas</taxon>
    </lineage>
</organism>
<keyword evidence="5" id="KW-0614">Plasmid</keyword>
<reference evidence="5 6" key="1">
    <citation type="submission" date="2021-06" db="EMBL/GenBank/DDBJ databases">
        <title>Microbial metabolic specificity influences pelagic lipid remineralization.</title>
        <authorList>
            <person name="Behrendt L."/>
            <person name="Hunter J.E."/>
            <person name="Alcolombri U."/>
            <person name="Smriga S."/>
            <person name="Mincer T."/>
            <person name="Lowenstein D.P."/>
            <person name="Peaudecerf F.J."/>
            <person name="Fernandez V.I."/>
            <person name="Fredricks H."/>
            <person name="Almblad H."/>
            <person name="Harrison J.J."/>
            <person name="Stocker R."/>
            <person name="Van Mooy B.A.S."/>
        </authorList>
    </citation>
    <scope>NUCLEOTIDE SEQUENCE [LARGE SCALE GENOMIC DNA]</scope>
    <source>
        <strain evidence="5 6">A252</strain>
        <plasmid evidence="5 6">megaplasmid</plasmid>
    </source>
</reference>
<dbReference type="PANTHER" id="PTHR45766:SF6">
    <property type="entry name" value="SWI_SNF-RELATED MATRIX-ASSOCIATED ACTIN-DEPENDENT REGULATOR OF CHROMATIN SUBFAMILY A-LIKE PROTEIN 1"/>
    <property type="match status" value="1"/>
</dbReference>
<dbReference type="Proteomes" id="UP000683436">
    <property type="component" value="Plasmid megaplasmid"/>
</dbReference>
<evidence type="ECO:0000256" key="1">
    <source>
        <dbReference type="ARBA" id="ARBA00022801"/>
    </source>
</evidence>
<keyword evidence="1" id="KW-0378">Hydrolase</keyword>
<dbReference type="CDD" id="cd18793">
    <property type="entry name" value="SF2_C_SNF"/>
    <property type="match status" value="1"/>
</dbReference>
<gene>
    <name evidence="5" type="ORF">KQ248_22890</name>
</gene>
<dbReference type="SMART" id="SM00490">
    <property type="entry name" value="HELICc"/>
    <property type="match status" value="1"/>
</dbReference>
<proteinExistence type="predicted"/>
<dbReference type="PROSITE" id="PS51194">
    <property type="entry name" value="HELICASE_CTER"/>
    <property type="match status" value="1"/>
</dbReference>
<dbReference type="SMART" id="SM00487">
    <property type="entry name" value="DEXDc"/>
    <property type="match status" value="1"/>
</dbReference>
<dbReference type="InterPro" id="IPR001650">
    <property type="entry name" value="Helicase_C-like"/>
</dbReference>
<evidence type="ECO:0000259" key="3">
    <source>
        <dbReference type="PROSITE" id="PS51192"/>
    </source>
</evidence>
<dbReference type="EMBL" id="CP076684">
    <property type="protein sequence ID" value="QWV19480.1"/>
    <property type="molecule type" value="Genomic_DNA"/>
</dbReference>
<evidence type="ECO:0000259" key="4">
    <source>
        <dbReference type="PROSITE" id="PS51194"/>
    </source>
</evidence>
<keyword evidence="2 5" id="KW-0347">Helicase</keyword>
<dbReference type="PANTHER" id="PTHR45766">
    <property type="entry name" value="DNA ANNEALING HELICASE AND ENDONUCLEASE ZRANB3 FAMILY MEMBER"/>
    <property type="match status" value="1"/>
</dbReference>
<dbReference type="RefSeq" id="WP_216707316.1">
    <property type="nucleotide sequence ID" value="NZ_CP076684.1"/>
</dbReference>
<evidence type="ECO:0000313" key="5">
    <source>
        <dbReference type="EMBL" id="QWV19480.1"/>
    </source>
</evidence>
<feature type="domain" description="Helicase C-terminal" evidence="4">
    <location>
        <begin position="476"/>
        <end position="645"/>
    </location>
</feature>
<dbReference type="InterPro" id="IPR014001">
    <property type="entry name" value="Helicase_ATP-bd"/>
</dbReference>
<accession>A0ABX8J066</accession>
<keyword evidence="2 5" id="KW-0067">ATP-binding</keyword>
<keyword evidence="2 5" id="KW-0547">Nucleotide-binding</keyword>
<dbReference type="Pfam" id="PF00176">
    <property type="entry name" value="SNF2-rel_dom"/>
    <property type="match status" value="1"/>
</dbReference>
<sequence length="648" mass="72130">MASFKVKRPSLLKRAVFDGYDYGLVLHFVQGAGRLLQQFGGSYIGDADHPYYRAWRIPKAKLHTEPEELFTKLMELADGQCKESYESFIQKLDAARASPRLDAFLWGMKLQLFPLTDGGALSIGDYHPAVVALYRSLRGLFLPPMRGWRLDSSLEFIYEQLIAEVGLSEDQVEISGIPRALHSDGTVSVESDVVSLKVGGESPERSAQGEDGANEVYLADVPHMFAHTWEADELDHAIEPFSLYDYQTVGVRFLVTRSSALLADDMGLGKTRQALTASLIQAKGGRILIITLASLILNIEREIRLIQPDAAVSLQTDDPSCQWVVTNYERLGAFVPVAAGFSVMVIDEAHRLKEPTAECTKHAFDIAAQIPNRYLLTGTPVLNREAELHTLLRLSGHPIGQMQLREFCEQFAGSKEFRNALRERLADWMLRRRKDVLPQLKGKHRQPFSIEMNDAERNEYQSILGGADTPLVRIGQLRRLLERAKVASIVDRLCQMGPDDKAIVFCEFKETVAVIEECCANAGIVTASLMGHHNGKRRQAAVDRFQEDPDCRVFVGTTKAAGTGINLTAANYVLFCSLPWTPALQAQAEDRAYRNGQLRPVMVLIPLVESSIDQHLWQMLLSKQALASDLLEPEQAAEDAMRQLAAVA</sequence>
<dbReference type="PROSITE" id="PS51192">
    <property type="entry name" value="HELICASE_ATP_BIND_1"/>
    <property type="match status" value="1"/>
</dbReference>
<dbReference type="InterPro" id="IPR000330">
    <property type="entry name" value="SNF2_N"/>
</dbReference>
<dbReference type="Pfam" id="PF00271">
    <property type="entry name" value="Helicase_C"/>
    <property type="match status" value="1"/>
</dbReference>
<evidence type="ECO:0000256" key="2">
    <source>
        <dbReference type="ARBA" id="ARBA00022806"/>
    </source>
</evidence>